<dbReference type="EMBL" id="KK914254">
    <property type="protein sequence ID" value="KDP44351.1"/>
    <property type="molecule type" value="Genomic_DNA"/>
</dbReference>
<protein>
    <submittedName>
        <fullName evidence="2">Uncharacterized protein</fullName>
    </submittedName>
</protein>
<keyword evidence="3" id="KW-1185">Reference proteome</keyword>
<accession>A0A067L7C4</accession>
<dbReference type="AlphaFoldDB" id="A0A067L7C4"/>
<evidence type="ECO:0000313" key="3">
    <source>
        <dbReference type="Proteomes" id="UP000027138"/>
    </source>
</evidence>
<gene>
    <name evidence="2" type="ORF">JCGZ_19218</name>
</gene>
<organism evidence="2 3">
    <name type="scientific">Jatropha curcas</name>
    <name type="common">Barbados nut</name>
    <dbReference type="NCBI Taxonomy" id="180498"/>
    <lineage>
        <taxon>Eukaryota</taxon>
        <taxon>Viridiplantae</taxon>
        <taxon>Streptophyta</taxon>
        <taxon>Embryophyta</taxon>
        <taxon>Tracheophyta</taxon>
        <taxon>Spermatophyta</taxon>
        <taxon>Magnoliopsida</taxon>
        <taxon>eudicotyledons</taxon>
        <taxon>Gunneridae</taxon>
        <taxon>Pentapetalae</taxon>
        <taxon>rosids</taxon>
        <taxon>fabids</taxon>
        <taxon>Malpighiales</taxon>
        <taxon>Euphorbiaceae</taxon>
        <taxon>Crotonoideae</taxon>
        <taxon>Jatropheae</taxon>
        <taxon>Jatropha</taxon>
    </lineage>
</organism>
<evidence type="ECO:0000256" key="1">
    <source>
        <dbReference type="SAM" id="MobiDB-lite"/>
    </source>
</evidence>
<sequence>MGSPSDEEMPTLAKLSEDEIIEANKIEGAKQGIGRRTSEYLMCLQTLVRVSSLPFLQKMASKKSKSSKLAKVAEAMKKKKAAAESLGKEVPLMVLDTPLASVDQTTEARWPKVDWSWVDDIYPNEANEEDKGGEEAEGDDDPSKESLSPRSKGDADVHAISSEGRDDDVA</sequence>
<feature type="compositionally biased region" description="Basic and acidic residues" evidence="1">
    <location>
        <begin position="151"/>
        <end position="170"/>
    </location>
</feature>
<name>A0A067L7C4_JATCU</name>
<feature type="region of interest" description="Disordered" evidence="1">
    <location>
        <begin position="121"/>
        <end position="170"/>
    </location>
</feature>
<reference evidence="2 3" key="1">
    <citation type="journal article" date="2014" name="PLoS ONE">
        <title>Global Analysis of Gene Expression Profiles in Physic Nut (Jatropha curcas L.) Seedlings Exposed to Salt Stress.</title>
        <authorList>
            <person name="Zhang L."/>
            <person name="Zhang C."/>
            <person name="Wu P."/>
            <person name="Chen Y."/>
            <person name="Li M."/>
            <person name="Jiang H."/>
            <person name="Wu G."/>
        </authorList>
    </citation>
    <scope>NUCLEOTIDE SEQUENCE [LARGE SCALE GENOMIC DNA]</scope>
    <source>
        <strain evidence="3">cv. GZQX0401</strain>
        <tissue evidence="2">Young leaves</tissue>
    </source>
</reference>
<dbReference type="Proteomes" id="UP000027138">
    <property type="component" value="Unassembled WGS sequence"/>
</dbReference>
<proteinExistence type="predicted"/>
<evidence type="ECO:0000313" key="2">
    <source>
        <dbReference type="EMBL" id="KDP44351.1"/>
    </source>
</evidence>